<evidence type="ECO:0000313" key="2">
    <source>
        <dbReference type="Proteomes" id="UP000278792"/>
    </source>
</evidence>
<protein>
    <recommendedName>
        <fullName evidence="3">IS1 family transposase</fullName>
    </recommendedName>
</protein>
<proteinExistence type="predicted"/>
<accession>A0A3N3E388</accession>
<reference evidence="1 2" key="1">
    <citation type="submission" date="2018-11" db="EMBL/GenBank/DDBJ databases">
        <title>Vibrio ponticus strain CAIM 1751 pathogenic for the snapper Lutjanus guttatus.</title>
        <authorList>
            <person name="Soto-Rodriguez S."/>
            <person name="Lozano-Olvera R."/>
            <person name="Gomez-Gil B."/>
        </authorList>
    </citation>
    <scope>NUCLEOTIDE SEQUENCE [LARGE SCALE GENOMIC DNA]</scope>
    <source>
        <strain evidence="1 2">CAIM 1751</strain>
    </source>
</reference>
<dbReference type="Proteomes" id="UP000278792">
    <property type="component" value="Unassembled WGS sequence"/>
</dbReference>
<evidence type="ECO:0008006" key="3">
    <source>
        <dbReference type="Google" id="ProtNLM"/>
    </source>
</evidence>
<sequence>MLLNEPILTLAAQLQQHQFPHYPNKSCDCKPASWLRYGHTPTGSQRIQCQHCMQVHTLTNPNQQEKRLQPWLDALLSGITPDKLQSQLGLTNKVFSQHLQQLCQLLNQYSRWIEQKELTLTTTLNWYSFTYRQRCRSGLSSNAKQHAAHLWTLCTLDSHSGYVYLISDNALLNNQGNANPTANWQADAQYQAKTKEPSLSHEPDVLNRAEQTYQKILARSQFDQIAYCEPQHGQLRLEKSTHNALLRPVYAAHAHMQNLYQHLPSHVALNWLLEHESFIRGAAITSFSASVKAGDTALYYYHHTLNSQQTESINQQRTLSWWNEKWHKLFVSDKQTTHQVGIGVLTSHTDKTQEQLTPLLPRHLNVAEQFCQQFKLWLPDSYASKLSVTRVQQWQTIYRYLHNYLLVDSPRINSSLASSAHSISAMVEQLNNAAIANSNQG</sequence>
<name>A0A3N3E388_9VIBR</name>
<comment type="caution">
    <text evidence="1">The sequence shown here is derived from an EMBL/GenBank/DDBJ whole genome shotgun (WGS) entry which is preliminary data.</text>
</comment>
<dbReference type="EMBL" id="RKIK01000011">
    <property type="protein sequence ID" value="ROV61183.1"/>
    <property type="molecule type" value="Genomic_DNA"/>
</dbReference>
<dbReference type="AlphaFoldDB" id="A0A3N3E388"/>
<evidence type="ECO:0000313" key="1">
    <source>
        <dbReference type="EMBL" id="ROV61183.1"/>
    </source>
</evidence>
<gene>
    <name evidence="1" type="ORF">EGH82_05930</name>
</gene>
<organism evidence="1 2">
    <name type="scientific">Vibrio ponticus</name>
    <dbReference type="NCBI Taxonomy" id="265668"/>
    <lineage>
        <taxon>Bacteria</taxon>
        <taxon>Pseudomonadati</taxon>
        <taxon>Pseudomonadota</taxon>
        <taxon>Gammaproteobacteria</taxon>
        <taxon>Vibrionales</taxon>
        <taxon>Vibrionaceae</taxon>
        <taxon>Vibrio</taxon>
    </lineage>
</organism>